<reference evidence="1 2" key="1">
    <citation type="submission" date="2012-01" db="EMBL/GenBank/DDBJ databases">
        <title>Improved High-Quality Draft sequence of Metallosphaera yellowstonensis MK1.</title>
        <authorList>
            <consortium name="US DOE Joint Genome Institute"/>
            <person name="Lucas S."/>
            <person name="Han J."/>
            <person name="Cheng J.-F."/>
            <person name="Goodwin L."/>
            <person name="Pitluck S."/>
            <person name="Peters L."/>
            <person name="Teshima H."/>
            <person name="Detter J.C."/>
            <person name="Han C."/>
            <person name="Tapia R."/>
            <person name="Land M."/>
            <person name="Hauser L."/>
            <person name="Kyrpides N."/>
            <person name="Kozubal M."/>
            <person name="Macur R.E."/>
            <person name="Jay Z."/>
            <person name="Inskeep W."/>
            <person name="Woyke T."/>
        </authorList>
    </citation>
    <scope>NUCLEOTIDE SEQUENCE [LARGE SCALE GENOMIC DNA]</scope>
    <source>
        <strain evidence="1 2">MK1</strain>
    </source>
</reference>
<accession>H2C2N3</accession>
<organism evidence="1 2">
    <name type="scientific">Metallosphaera yellowstonensis MK1</name>
    <dbReference type="NCBI Taxonomy" id="671065"/>
    <lineage>
        <taxon>Archaea</taxon>
        <taxon>Thermoproteota</taxon>
        <taxon>Thermoprotei</taxon>
        <taxon>Sulfolobales</taxon>
        <taxon>Sulfolobaceae</taxon>
        <taxon>Metallosphaera</taxon>
    </lineage>
</organism>
<sequence length="59" mass="6685">MQYRKVFEGIAYSIVEDDEASVVFLEGKPVTASCIEHGNHALFETDCPHVERLLKKVFS</sequence>
<dbReference type="STRING" id="671065.MetMK1DRAFT_00010070"/>
<dbReference type="eggNOG" id="arCOG08332">
    <property type="taxonomic scope" value="Archaea"/>
</dbReference>
<gene>
    <name evidence="1" type="ORF">MetMK1DRAFT_00010070</name>
</gene>
<dbReference type="Proteomes" id="UP000003980">
    <property type="component" value="Unassembled WGS sequence"/>
</dbReference>
<keyword evidence="2" id="KW-1185">Reference proteome</keyword>
<dbReference type="HOGENOM" id="CLU_2968608_0_0_2"/>
<evidence type="ECO:0000313" key="2">
    <source>
        <dbReference type="Proteomes" id="UP000003980"/>
    </source>
</evidence>
<dbReference type="RefSeq" id="WP_009071257.1">
    <property type="nucleotide sequence ID" value="NZ_JH597761.1"/>
</dbReference>
<dbReference type="AlphaFoldDB" id="H2C2N3"/>
<dbReference type="EMBL" id="JH597761">
    <property type="protein sequence ID" value="EHP70504.1"/>
    <property type="molecule type" value="Genomic_DNA"/>
</dbReference>
<name>H2C2N3_9CREN</name>
<protein>
    <recommendedName>
        <fullName evidence="3">SWIM-type domain-containing protein</fullName>
    </recommendedName>
</protein>
<dbReference type="OrthoDB" id="40770at2157"/>
<proteinExistence type="predicted"/>
<evidence type="ECO:0000313" key="1">
    <source>
        <dbReference type="EMBL" id="EHP70504.1"/>
    </source>
</evidence>
<evidence type="ECO:0008006" key="3">
    <source>
        <dbReference type="Google" id="ProtNLM"/>
    </source>
</evidence>